<dbReference type="Pfam" id="PF04519">
    <property type="entry name" value="Bactofilin"/>
    <property type="match status" value="1"/>
</dbReference>
<accession>A0A1I2L2F0</accession>
<dbReference type="OrthoDB" id="1730007at2"/>
<reference evidence="1 2" key="1">
    <citation type="submission" date="2016-10" db="EMBL/GenBank/DDBJ databases">
        <authorList>
            <person name="de Groot N.N."/>
        </authorList>
    </citation>
    <scope>NUCLEOTIDE SEQUENCE [LARGE SCALE GENOMIC DNA]</scope>
    <source>
        <strain evidence="1 2">NLAE-zl-G419</strain>
    </source>
</reference>
<keyword evidence="2" id="KW-1185">Reference proteome</keyword>
<evidence type="ECO:0000313" key="1">
    <source>
        <dbReference type="EMBL" id="SFF73375.1"/>
    </source>
</evidence>
<dbReference type="STRING" id="1529.SAMN04487885_108104"/>
<dbReference type="Proteomes" id="UP000182135">
    <property type="component" value="Unassembled WGS sequence"/>
</dbReference>
<name>A0A1I2L2F0_9CLOT</name>
<dbReference type="eggNOG" id="COG1664">
    <property type="taxonomic scope" value="Bacteria"/>
</dbReference>
<organism evidence="1 2">
    <name type="scientific">Clostridium cadaveris</name>
    <dbReference type="NCBI Taxonomy" id="1529"/>
    <lineage>
        <taxon>Bacteria</taxon>
        <taxon>Bacillati</taxon>
        <taxon>Bacillota</taxon>
        <taxon>Clostridia</taxon>
        <taxon>Eubacteriales</taxon>
        <taxon>Clostridiaceae</taxon>
        <taxon>Clostridium</taxon>
    </lineage>
</organism>
<proteinExistence type="predicted"/>
<dbReference type="RefSeq" id="WP_074845195.1">
    <property type="nucleotide sequence ID" value="NZ_BAAACD010000008.1"/>
</dbReference>
<dbReference type="EMBL" id="FOOE01000008">
    <property type="protein sequence ID" value="SFF73375.1"/>
    <property type="molecule type" value="Genomic_DNA"/>
</dbReference>
<sequence>MNGEYNIDGVGSIAGGEYQRLVIDGVGSVNGDLTSEYIEINGAGKFKGKVKAKSIEIDGSAKFLDDTICEELEIDGSGNFKENLGVDNLEVNGSAKIEKVIQGVKADIGGGLVALEGAEFENISINGAFKTLKSLEVEELRCDGVLNIGEELNGEKVIISLRGTSKVRIIGGHEIKVKKRSFCGASQIFSMIKDLFSAEEAAYDGLTCEEIEGDEIDIEYTKSKVVRGNNVVIGDKCEIGKVEYSESIEVSPSSKIREKVKVQK</sequence>
<evidence type="ECO:0000313" key="2">
    <source>
        <dbReference type="Proteomes" id="UP000182135"/>
    </source>
</evidence>
<gene>
    <name evidence="1" type="ORF">SAMN04487885_108104</name>
</gene>
<dbReference type="AlphaFoldDB" id="A0A1I2L2F0"/>
<dbReference type="InterPro" id="IPR007607">
    <property type="entry name" value="BacA/B"/>
</dbReference>
<protein>
    <submittedName>
        <fullName evidence="1">Polymer-forming protein</fullName>
    </submittedName>
</protein>